<comment type="similarity">
    <text evidence="1 4">Belongs to the eukaryotic ribosomal protein eL8 family.</text>
</comment>
<dbReference type="Pfam" id="PF01248">
    <property type="entry name" value="Ribosomal_L7Ae"/>
    <property type="match status" value="1"/>
</dbReference>
<evidence type="ECO:0000256" key="1">
    <source>
        <dbReference type="ARBA" id="ARBA00007337"/>
    </source>
</evidence>
<dbReference type="Gene3D" id="3.30.1330.30">
    <property type="match status" value="1"/>
</dbReference>
<evidence type="ECO:0000256" key="4">
    <source>
        <dbReference type="RuleBase" id="RU367042"/>
    </source>
</evidence>
<dbReference type="AlphaFoldDB" id="A0AA36CJL8"/>
<sequence length="266" mass="30380">MPSKKIIKKKKVAPTPAAFKGKAEEIAPKNPLFEPRPHNYRIGQHIQPKRDLTRFVKWPKYIRLQRQKAVLQKRLKVPPGINQFRMALDKQTATQAFKLLAKYRPESATDKKDRLRKRAVARAEGRKEEVTGRRKTVRHGINEVTKLVEQRKAGLVLIAHDVEPIEIALFLPALCRKMKVPYAIVKNKASLGRIVRRKTTSCVALVDVSPEDKSSLAKIAETVNTNFNERGDEIRRHWGGHVMSDRSNAKAAKLERAKVKEQVQKV</sequence>
<dbReference type="GO" id="GO:0003723">
    <property type="term" value="F:RNA binding"/>
    <property type="evidence" value="ECO:0007669"/>
    <property type="project" value="UniProtKB-UniRule"/>
</dbReference>
<evidence type="ECO:0000259" key="6">
    <source>
        <dbReference type="Pfam" id="PF01248"/>
    </source>
</evidence>
<protein>
    <recommendedName>
        <fullName evidence="4">60S ribosomal protein L7a</fullName>
    </recommendedName>
</protein>
<dbReference type="SUPFAM" id="SSF55315">
    <property type="entry name" value="L30e-like"/>
    <property type="match status" value="1"/>
</dbReference>
<evidence type="ECO:0000256" key="3">
    <source>
        <dbReference type="ARBA" id="ARBA00023274"/>
    </source>
</evidence>
<dbReference type="PRINTS" id="PR00881">
    <property type="entry name" value="L7ARS6FAMILY"/>
</dbReference>
<dbReference type="InterPro" id="IPR001921">
    <property type="entry name" value="Ribosomal_eL8_euk"/>
</dbReference>
<dbReference type="InterPro" id="IPR029064">
    <property type="entry name" value="Ribosomal_eL30-like_sf"/>
</dbReference>
<proteinExistence type="inferred from homology"/>
<dbReference type="InterPro" id="IPR050257">
    <property type="entry name" value="eL8/uL1-like"/>
</dbReference>
<feature type="non-terminal residue" evidence="7">
    <location>
        <position position="266"/>
    </location>
</feature>
<evidence type="ECO:0000256" key="5">
    <source>
        <dbReference type="SAM" id="MobiDB-lite"/>
    </source>
</evidence>
<keyword evidence="2 4" id="KW-0689">Ribosomal protein</keyword>
<feature type="compositionally biased region" description="Basic residues" evidence="5">
    <location>
        <begin position="1"/>
        <end position="12"/>
    </location>
</feature>
<comment type="function">
    <text evidence="4">Component of the ribosome.</text>
</comment>
<dbReference type="InterPro" id="IPR018492">
    <property type="entry name" value="Ribosomal_eL8/Nhp2"/>
</dbReference>
<keyword evidence="3 4" id="KW-0687">Ribonucleoprotein</keyword>
<dbReference type="PROSITE" id="PS01082">
    <property type="entry name" value="RIBOSOMAL_L7AE"/>
    <property type="match status" value="1"/>
</dbReference>
<dbReference type="EMBL" id="CATQJA010002278">
    <property type="protein sequence ID" value="CAJ0570269.1"/>
    <property type="molecule type" value="Genomic_DNA"/>
</dbReference>
<feature type="region of interest" description="Disordered" evidence="5">
    <location>
        <begin position="1"/>
        <end position="21"/>
    </location>
</feature>
<name>A0AA36CJL8_9BILA</name>
<dbReference type="GO" id="GO:0022625">
    <property type="term" value="C:cytosolic large ribosomal subunit"/>
    <property type="evidence" value="ECO:0007669"/>
    <property type="project" value="UniProtKB-UniRule"/>
</dbReference>
<reference evidence="7" key="1">
    <citation type="submission" date="2023-06" db="EMBL/GenBank/DDBJ databases">
        <authorList>
            <person name="Delattre M."/>
        </authorList>
    </citation>
    <scope>NUCLEOTIDE SEQUENCE</scope>
    <source>
        <strain evidence="7">AF72</strain>
    </source>
</reference>
<evidence type="ECO:0000256" key="2">
    <source>
        <dbReference type="ARBA" id="ARBA00022980"/>
    </source>
</evidence>
<dbReference type="InterPro" id="IPR004038">
    <property type="entry name" value="Ribosomal_eL8/eL30/eS12/Gad45"/>
</dbReference>
<dbReference type="FunFam" id="3.30.1330.30:FF:000003">
    <property type="entry name" value="60S ribosomal protein L7a"/>
    <property type="match status" value="1"/>
</dbReference>
<feature type="domain" description="Ribosomal protein eL8/eL30/eS12/Gadd45" evidence="6">
    <location>
        <begin position="133"/>
        <end position="214"/>
    </location>
</feature>
<dbReference type="InterPro" id="IPR004037">
    <property type="entry name" value="Ribosomal_eL8-like_CS"/>
</dbReference>
<evidence type="ECO:0000313" key="7">
    <source>
        <dbReference type="EMBL" id="CAJ0570269.1"/>
    </source>
</evidence>
<accession>A0AA36CJL8</accession>
<comment type="caution">
    <text evidence="7">The sequence shown here is derived from an EMBL/GenBank/DDBJ whole genome shotgun (WGS) entry which is preliminary data.</text>
</comment>
<dbReference type="PRINTS" id="PR00882">
    <property type="entry name" value="RIBOSOMALL7A"/>
</dbReference>
<organism evidence="7 8">
    <name type="scientific">Mesorhabditis spiculigera</name>
    <dbReference type="NCBI Taxonomy" id="96644"/>
    <lineage>
        <taxon>Eukaryota</taxon>
        <taxon>Metazoa</taxon>
        <taxon>Ecdysozoa</taxon>
        <taxon>Nematoda</taxon>
        <taxon>Chromadorea</taxon>
        <taxon>Rhabditida</taxon>
        <taxon>Rhabditina</taxon>
        <taxon>Rhabditomorpha</taxon>
        <taxon>Rhabditoidea</taxon>
        <taxon>Rhabditidae</taxon>
        <taxon>Mesorhabditinae</taxon>
        <taxon>Mesorhabditis</taxon>
    </lineage>
</organism>
<dbReference type="PANTHER" id="PTHR23105">
    <property type="entry name" value="RIBOSOMAL PROTEIN L7AE FAMILY MEMBER"/>
    <property type="match status" value="1"/>
</dbReference>
<gene>
    <name evidence="7" type="ORF">MSPICULIGERA_LOCUS8713</name>
</gene>
<dbReference type="Proteomes" id="UP001177023">
    <property type="component" value="Unassembled WGS sequence"/>
</dbReference>
<evidence type="ECO:0000313" key="8">
    <source>
        <dbReference type="Proteomes" id="UP001177023"/>
    </source>
</evidence>
<keyword evidence="8" id="KW-1185">Reference proteome</keyword>
<dbReference type="GO" id="GO:0042254">
    <property type="term" value="P:ribosome biogenesis"/>
    <property type="evidence" value="ECO:0007669"/>
    <property type="project" value="InterPro"/>
</dbReference>